<dbReference type="KEGG" id="ptrr:6348048"/>
<dbReference type="Proteomes" id="UP000001471">
    <property type="component" value="Unassembled WGS sequence"/>
</dbReference>
<dbReference type="GeneID" id="6348048"/>
<accession>B2WIE3</accession>
<evidence type="ECO:0000313" key="2">
    <source>
        <dbReference type="Proteomes" id="UP000001471"/>
    </source>
</evidence>
<evidence type="ECO:0000313" key="1">
    <source>
        <dbReference type="EMBL" id="EDU42803.1"/>
    </source>
</evidence>
<protein>
    <submittedName>
        <fullName evidence="1">Uncharacterized protein</fullName>
    </submittedName>
</protein>
<sequence length="212" mass="24465">MASSTDIVDMLVYHPHDLLIAKYFPDEDLPSQYEDIWAFSMMYVNARYFERMQDSPPCVPWPLPPPRPRESLEPGVEEWRSIALDAIDARLSLYTFGVTTPRTQTTSAEEVQKSSASDHAVHRALRIPELLEAILRHATHKAQYTAWNADKKDWTDFTTPGQKQRAWTDQDFPKFMVFLEQTGSDSGSTVNRVFGRGEEFHVRCESEWYTTS</sequence>
<dbReference type="InParanoid" id="B2WIE3"/>
<proteinExistence type="predicted"/>
<gene>
    <name evidence="1" type="ORF">PTRG_09752</name>
</gene>
<organism evidence="1 2">
    <name type="scientific">Pyrenophora tritici-repentis (strain Pt-1C-BFP)</name>
    <name type="common">Wheat tan spot fungus</name>
    <name type="synonym">Drechslera tritici-repentis</name>
    <dbReference type="NCBI Taxonomy" id="426418"/>
    <lineage>
        <taxon>Eukaryota</taxon>
        <taxon>Fungi</taxon>
        <taxon>Dikarya</taxon>
        <taxon>Ascomycota</taxon>
        <taxon>Pezizomycotina</taxon>
        <taxon>Dothideomycetes</taxon>
        <taxon>Pleosporomycetidae</taxon>
        <taxon>Pleosporales</taxon>
        <taxon>Pleosporineae</taxon>
        <taxon>Pleosporaceae</taxon>
        <taxon>Pyrenophora</taxon>
    </lineage>
</organism>
<dbReference type="HOGENOM" id="CLU_1300251_0_0_1"/>
<name>B2WIE3_PYRTR</name>
<dbReference type="EMBL" id="DS231626">
    <property type="protein sequence ID" value="EDU42803.1"/>
    <property type="molecule type" value="Genomic_DNA"/>
</dbReference>
<dbReference type="AlphaFoldDB" id="B2WIE3"/>
<reference evidence="2" key="1">
    <citation type="journal article" date="2013" name="G3 (Bethesda)">
        <title>Comparative genomics of a plant-pathogenic fungus, Pyrenophora tritici-repentis, reveals transduplication and the impact of repeat elements on pathogenicity and population divergence.</title>
        <authorList>
            <person name="Manning V.A."/>
            <person name="Pandelova I."/>
            <person name="Dhillon B."/>
            <person name="Wilhelm L.J."/>
            <person name="Goodwin S.B."/>
            <person name="Berlin A.M."/>
            <person name="Figueroa M."/>
            <person name="Freitag M."/>
            <person name="Hane J.K."/>
            <person name="Henrissat B."/>
            <person name="Holman W.H."/>
            <person name="Kodira C.D."/>
            <person name="Martin J."/>
            <person name="Oliver R.P."/>
            <person name="Robbertse B."/>
            <person name="Schackwitz W."/>
            <person name="Schwartz D.C."/>
            <person name="Spatafora J.W."/>
            <person name="Turgeon B.G."/>
            <person name="Yandava C."/>
            <person name="Young S."/>
            <person name="Zhou S."/>
            <person name="Zeng Q."/>
            <person name="Grigoriev I.V."/>
            <person name="Ma L.-J."/>
            <person name="Ciuffetti L.M."/>
        </authorList>
    </citation>
    <scope>NUCLEOTIDE SEQUENCE [LARGE SCALE GENOMIC DNA]</scope>
    <source>
        <strain evidence="2">Pt-1C-BFP</strain>
    </source>
</reference>